<comment type="caution">
    <text evidence="5">The sequence shown here is derived from an EMBL/GenBank/DDBJ whole genome shotgun (WGS) entry which is preliminary data.</text>
</comment>
<dbReference type="AlphaFoldDB" id="A0A5N5N2Z0"/>
<proteinExistence type="inferred from homology"/>
<reference evidence="6" key="1">
    <citation type="journal article" date="2019" name="Gigascience">
        <title>De novo genome assembly of the endangered Acer yangbiense, a plant species with extremely small populations endemic to Yunnan Province, China.</title>
        <authorList>
            <person name="Yang J."/>
            <person name="Wariss H.M."/>
            <person name="Tao L."/>
            <person name="Zhang R."/>
            <person name="Yun Q."/>
            <person name="Hollingsworth P."/>
            <person name="Dao Z."/>
            <person name="Luo G."/>
            <person name="Guo H."/>
            <person name="Ma Y."/>
            <person name="Sun W."/>
        </authorList>
    </citation>
    <scope>NUCLEOTIDE SEQUENCE [LARGE SCALE GENOMIC DNA]</scope>
    <source>
        <strain evidence="6">cv. br00</strain>
    </source>
</reference>
<dbReference type="Pfam" id="PF00561">
    <property type="entry name" value="Abhydrolase_1"/>
    <property type="match status" value="1"/>
</dbReference>
<dbReference type="GO" id="GO:0016787">
    <property type="term" value="F:hydrolase activity"/>
    <property type="evidence" value="ECO:0007669"/>
    <property type="project" value="UniProtKB-KW"/>
</dbReference>
<evidence type="ECO:0000256" key="1">
    <source>
        <dbReference type="ARBA" id="ARBA00022801"/>
    </source>
</evidence>
<dbReference type="InterPro" id="IPR029058">
    <property type="entry name" value="AB_hydrolase_fold"/>
</dbReference>
<protein>
    <recommendedName>
        <fullName evidence="4">AB hydrolase-1 domain-containing protein</fullName>
    </recommendedName>
</protein>
<dbReference type="PRINTS" id="PR00412">
    <property type="entry name" value="EPOXHYDRLASE"/>
</dbReference>
<evidence type="ECO:0000313" key="5">
    <source>
        <dbReference type="EMBL" id="KAB5560576.1"/>
    </source>
</evidence>
<evidence type="ECO:0000313" key="6">
    <source>
        <dbReference type="Proteomes" id="UP000326939"/>
    </source>
</evidence>
<evidence type="ECO:0000256" key="3">
    <source>
        <dbReference type="SAM" id="MobiDB-lite"/>
    </source>
</evidence>
<name>A0A5N5N2Z0_9ROSI</name>
<sequence>MKIQIMRRKQESQVVQWLGEARERVLTRFDCGIYKDCTLKSNSDACMIIEYAEVSLCNSTALCLFFVSCPSKKTVLYLTESFPTFMDYFISTESFRPVNSISVSMDQIHHKYVNIRGVKLHIAETGTGSSVVIFIHGFPEIWYSWRHQMIAVANGGYHAIAPDLRGYGLSEHHPDLEKASFDDFVEDTIAILDYFQIEKVAILHSNKNFWNKISLGVPFFPPRPLRYKDLPEGFYIHRWKEPGRAEADFSRFDAKTVWRNIYILFSRNEIPIADKDKEIMDLVDPSTPLPSWLSSEDLAIYAKAYEKSGFDSPMRAPYKKEFGTAQRVHHQKSRGESPSAANYRWTRLFP</sequence>
<dbReference type="InterPro" id="IPR000639">
    <property type="entry name" value="Epox_hydrolase-like"/>
</dbReference>
<keyword evidence="1" id="KW-0378">Hydrolase</keyword>
<dbReference type="Gene3D" id="3.40.50.1820">
    <property type="entry name" value="alpha/beta hydrolase"/>
    <property type="match status" value="2"/>
</dbReference>
<comment type="similarity">
    <text evidence="2">Belongs to the AB hydrolase superfamily. Epoxide hydrolase family.</text>
</comment>
<dbReference type="PANTHER" id="PTHR43329">
    <property type="entry name" value="EPOXIDE HYDROLASE"/>
    <property type="match status" value="1"/>
</dbReference>
<dbReference type="EMBL" id="VDCV01000004">
    <property type="protein sequence ID" value="KAB5560576.1"/>
    <property type="molecule type" value="Genomic_DNA"/>
</dbReference>
<dbReference type="SUPFAM" id="SSF53474">
    <property type="entry name" value="alpha/beta-Hydrolases"/>
    <property type="match status" value="1"/>
</dbReference>
<keyword evidence="6" id="KW-1185">Reference proteome</keyword>
<evidence type="ECO:0000259" key="4">
    <source>
        <dbReference type="Pfam" id="PF00561"/>
    </source>
</evidence>
<dbReference type="Proteomes" id="UP000326939">
    <property type="component" value="Chromosome 4"/>
</dbReference>
<accession>A0A5N5N2Z0</accession>
<feature type="domain" description="AB hydrolase-1" evidence="4">
    <location>
        <begin position="131"/>
        <end position="203"/>
    </location>
</feature>
<organism evidence="5 6">
    <name type="scientific">Salix brachista</name>
    <dbReference type="NCBI Taxonomy" id="2182728"/>
    <lineage>
        <taxon>Eukaryota</taxon>
        <taxon>Viridiplantae</taxon>
        <taxon>Streptophyta</taxon>
        <taxon>Embryophyta</taxon>
        <taxon>Tracheophyta</taxon>
        <taxon>Spermatophyta</taxon>
        <taxon>Magnoliopsida</taxon>
        <taxon>eudicotyledons</taxon>
        <taxon>Gunneridae</taxon>
        <taxon>Pentapetalae</taxon>
        <taxon>rosids</taxon>
        <taxon>fabids</taxon>
        <taxon>Malpighiales</taxon>
        <taxon>Salicaceae</taxon>
        <taxon>Saliceae</taxon>
        <taxon>Salix</taxon>
    </lineage>
</organism>
<gene>
    <name evidence="5" type="ORF">DKX38_005533</name>
</gene>
<feature type="region of interest" description="Disordered" evidence="3">
    <location>
        <begin position="325"/>
        <end position="350"/>
    </location>
</feature>
<evidence type="ECO:0000256" key="2">
    <source>
        <dbReference type="ARBA" id="ARBA00038334"/>
    </source>
</evidence>
<dbReference type="InterPro" id="IPR000073">
    <property type="entry name" value="AB_hydrolase_1"/>
</dbReference>